<evidence type="ECO:0000313" key="3">
    <source>
        <dbReference type="Proteomes" id="UP000008630"/>
    </source>
</evidence>
<keyword evidence="3" id="KW-1185">Reference proteome</keyword>
<dbReference type="HOGENOM" id="CLU_2367038_0_0_10"/>
<keyword evidence="1" id="KW-0812">Transmembrane</keyword>
<dbReference type="STRING" id="693979.Bache_1790"/>
<gene>
    <name evidence="2" type="ordered locus">Bache_1790</name>
</gene>
<dbReference type="AlphaFoldDB" id="E6SNM6"/>
<keyword evidence="1" id="KW-1133">Transmembrane helix</keyword>
<name>E6SNM6_BACT6</name>
<reference evidence="2 3" key="2">
    <citation type="journal article" date="2011" name="Stand. Genomic Sci.">
        <title>Complete genome sequence of Bacteroides helcogenes type strain (P 36-108).</title>
        <authorList>
            <person name="Pati A."/>
            <person name="Gronow S."/>
            <person name="Zeytun A."/>
            <person name="Lapidus A."/>
            <person name="Nolan M."/>
            <person name="Hammon N."/>
            <person name="Deshpande S."/>
            <person name="Cheng J.F."/>
            <person name="Tapia R."/>
            <person name="Han C."/>
            <person name="Goodwin L."/>
            <person name="Pitluck S."/>
            <person name="Liolios K."/>
            <person name="Pagani I."/>
            <person name="Ivanova N."/>
            <person name="Mavromatis K."/>
            <person name="Chen A."/>
            <person name="Palaniappan K."/>
            <person name="Land M."/>
            <person name="Hauser L."/>
            <person name="Chang Y.J."/>
            <person name="Jeffries C.D."/>
            <person name="Detter J.C."/>
            <person name="Brambilla E."/>
            <person name="Rohde M."/>
            <person name="Goker M."/>
            <person name="Woyke T."/>
            <person name="Bristow J."/>
            <person name="Eisen J.A."/>
            <person name="Markowitz V."/>
            <person name="Hugenholtz P."/>
            <person name="Kyrpides N.C."/>
            <person name="Klenk H.P."/>
            <person name="Lucas S."/>
        </authorList>
    </citation>
    <scope>NUCLEOTIDE SEQUENCE [LARGE SCALE GENOMIC DNA]</scope>
    <source>
        <strain evidence="3">ATCC 35417 / DSM 20613 / JCM 6297 / CCUG 15421 / P 36-108</strain>
    </source>
</reference>
<proteinExistence type="predicted"/>
<keyword evidence="1" id="KW-0472">Membrane</keyword>
<dbReference type="KEGG" id="bhl:Bache_1790"/>
<dbReference type="EMBL" id="CP002352">
    <property type="protein sequence ID" value="ADV43775.1"/>
    <property type="molecule type" value="Genomic_DNA"/>
</dbReference>
<accession>E6SNM6</accession>
<evidence type="ECO:0000313" key="2">
    <source>
        <dbReference type="EMBL" id="ADV43775.1"/>
    </source>
</evidence>
<feature type="transmembrane region" description="Helical" evidence="1">
    <location>
        <begin position="21"/>
        <end position="44"/>
    </location>
</feature>
<dbReference type="Proteomes" id="UP000008630">
    <property type="component" value="Chromosome"/>
</dbReference>
<sequence length="95" mass="10885">MHKKNVVIMKTAKEIINRNKYRLNLPLHMLIGWTVWLGLSGIGWGLYGGYFLVWMIDLWLAKELIISVLCFVWGCLVAILSMAVVIGIIVWLLTI</sequence>
<protein>
    <submittedName>
        <fullName evidence="2">Uncharacterized protein</fullName>
    </submittedName>
</protein>
<dbReference type="eggNOG" id="ENOG50315U4">
    <property type="taxonomic scope" value="Bacteria"/>
</dbReference>
<feature type="transmembrane region" description="Helical" evidence="1">
    <location>
        <begin position="64"/>
        <end position="93"/>
    </location>
</feature>
<evidence type="ECO:0000256" key="1">
    <source>
        <dbReference type="SAM" id="Phobius"/>
    </source>
</evidence>
<organism evidence="2 3">
    <name type="scientific">Bacteroides helcogenes (strain ATCC 35417 / DSM 20613 / JCM 6297 / CCUG 15421 / P 36-108)</name>
    <dbReference type="NCBI Taxonomy" id="693979"/>
    <lineage>
        <taxon>Bacteria</taxon>
        <taxon>Pseudomonadati</taxon>
        <taxon>Bacteroidota</taxon>
        <taxon>Bacteroidia</taxon>
        <taxon>Bacteroidales</taxon>
        <taxon>Bacteroidaceae</taxon>
        <taxon>Bacteroides</taxon>
    </lineage>
</organism>
<reference key="1">
    <citation type="submission" date="2010-11" db="EMBL/GenBank/DDBJ databases">
        <title>The complete genome of Bacteroides helcogenes P 36-108.</title>
        <authorList>
            <consortium name="US DOE Joint Genome Institute (JGI-PGF)"/>
            <person name="Lucas S."/>
            <person name="Copeland A."/>
            <person name="Lapidus A."/>
            <person name="Bruce D."/>
            <person name="Goodwin L."/>
            <person name="Pitluck S."/>
            <person name="Kyrpides N."/>
            <person name="Mavromatis K."/>
            <person name="Ivanova N."/>
            <person name="Zeytun A."/>
            <person name="Brettin T."/>
            <person name="Detter J.C."/>
            <person name="Tapia R."/>
            <person name="Han C."/>
            <person name="Land M."/>
            <person name="Hauser L."/>
            <person name="Markowitz V."/>
            <person name="Cheng J.-F."/>
            <person name="Hugenholtz P."/>
            <person name="Woyke T."/>
            <person name="Wu D."/>
            <person name="Gronow S."/>
            <person name="Wellnitz S."/>
            <person name="Brambilla E."/>
            <person name="Klenk H.-P."/>
            <person name="Eisen J.A."/>
        </authorList>
    </citation>
    <scope>NUCLEOTIDE SEQUENCE</scope>
    <source>
        <strain>P 36-108</strain>
    </source>
</reference>